<evidence type="ECO:0000256" key="1">
    <source>
        <dbReference type="ARBA" id="ARBA00004141"/>
    </source>
</evidence>
<keyword evidence="5 7" id="KW-1133">Transmembrane helix</keyword>
<dbReference type="SUPFAM" id="SSF144091">
    <property type="entry name" value="Rhomboid-like"/>
    <property type="match status" value="1"/>
</dbReference>
<evidence type="ECO:0000256" key="2">
    <source>
        <dbReference type="ARBA" id="ARBA00009045"/>
    </source>
</evidence>
<evidence type="ECO:0000256" key="4">
    <source>
        <dbReference type="ARBA" id="ARBA00022801"/>
    </source>
</evidence>
<feature type="domain" description="Peptidase S54 rhomboid" evidence="8">
    <location>
        <begin position="52"/>
        <end position="209"/>
    </location>
</feature>
<dbReference type="Proteomes" id="UP001209317">
    <property type="component" value="Unassembled WGS sequence"/>
</dbReference>
<keyword evidence="10" id="KW-1185">Reference proteome</keyword>
<dbReference type="RefSeq" id="WP_263037237.1">
    <property type="nucleotide sequence ID" value="NZ_JAOTPL010000004.1"/>
</dbReference>
<accession>A0AAE3LPR5</accession>
<proteinExistence type="inferred from homology"/>
<sequence length="216" mass="23762">MNRYSLNQNFPPVVKNLIIINVLVWVAQLALDPAYNFTSDIGLWPIGTAEFHPWQVITHMFAHAAYNSAGGIVLYHILFNMFGLWMFGRVLENLWGSKKFLIFYLICGLGAAALHLAVQYYTGSYSVAVGASGAVYGILVGFAFLFPNTPLFLMFIPIPIKAKWAIIGILVLDLIGGFSSASGGSTGIAHAAHIGGAITGFLLVWYWHKKGKNFYR</sequence>
<evidence type="ECO:0000256" key="6">
    <source>
        <dbReference type="ARBA" id="ARBA00023136"/>
    </source>
</evidence>
<organism evidence="9 10">
    <name type="scientific">Haoranjiania flava</name>
    <dbReference type="NCBI Taxonomy" id="1856322"/>
    <lineage>
        <taxon>Bacteria</taxon>
        <taxon>Pseudomonadati</taxon>
        <taxon>Bacteroidota</taxon>
        <taxon>Chitinophagia</taxon>
        <taxon>Chitinophagales</taxon>
        <taxon>Chitinophagaceae</taxon>
        <taxon>Haoranjiania</taxon>
    </lineage>
</organism>
<dbReference type="EMBL" id="JAOTPL010000004">
    <property type="protein sequence ID" value="MCU7693750.1"/>
    <property type="molecule type" value="Genomic_DNA"/>
</dbReference>
<evidence type="ECO:0000256" key="7">
    <source>
        <dbReference type="SAM" id="Phobius"/>
    </source>
</evidence>
<dbReference type="InterPro" id="IPR035952">
    <property type="entry name" value="Rhomboid-like_sf"/>
</dbReference>
<feature type="transmembrane region" description="Helical" evidence="7">
    <location>
        <begin position="134"/>
        <end position="155"/>
    </location>
</feature>
<dbReference type="PANTHER" id="PTHR43731:SF14">
    <property type="entry name" value="PRESENILIN-ASSOCIATED RHOMBOID-LIKE PROTEIN, MITOCHONDRIAL"/>
    <property type="match status" value="1"/>
</dbReference>
<evidence type="ECO:0000259" key="8">
    <source>
        <dbReference type="Pfam" id="PF01694"/>
    </source>
</evidence>
<comment type="subcellular location">
    <subcellularLocation>
        <location evidence="1">Membrane</location>
        <topology evidence="1">Multi-pass membrane protein</topology>
    </subcellularLocation>
</comment>
<protein>
    <submittedName>
        <fullName evidence="9">Rhomboid family intramembrane serine protease</fullName>
    </submittedName>
</protein>
<dbReference type="InterPro" id="IPR050925">
    <property type="entry name" value="Rhomboid_protease_S54"/>
</dbReference>
<evidence type="ECO:0000313" key="10">
    <source>
        <dbReference type="Proteomes" id="UP001209317"/>
    </source>
</evidence>
<feature type="transmembrane region" description="Helical" evidence="7">
    <location>
        <begin position="187"/>
        <end position="207"/>
    </location>
</feature>
<dbReference type="Gene3D" id="1.20.1540.10">
    <property type="entry name" value="Rhomboid-like"/>
    <property type="match status" value="1"/>
</dbReference>
<keyword evidence="4" id="KW-0378">Hydrolase</keyword>
<dbReference type="AlphaFoldDB" id="A0AAE3LPR5"/>
<keyword evidence="9" id="KW-0645">Protease</keyword>
<evidence type="ECO:0000313" key="9">
    <source>
        <dbReference type="EMBL" id="MCU7693750.1"/>
    </source>
</evidence>
<feature type="transmembrane region" description="Helical" evidence="7">
    <location>
        <begin position="100"/>
        <end position="122"/>
    </location>
</feature>
<dbReference type="InterPro" id="IPR022764">
    <property type="entry name" value="Peptidase_S54_rhomboid_dom"/>
</dbReference>
<dbReference type="PANTHER" id="PTHR43731">
    <property type="entry name" value="RHOMBOID PROTEASE"/>
    <property type="match status" value="1"/>
</dbReference>
<evidence type="ECO:0000256" key="5">
    <source>
        <dbReference type="ARBA" id="ARBA00022989"/>
    </source>
</evidence>
<reference evidence="9" key="1">
    <citation type="submission" date="2022-10" db="EMBL/GenBank/DDBJ databases">
        <authorList>
            <person name="Kim H.S."/>
            <person name="Kim J.-S."/>
            <person name="Suh M.K."/>
            <person name="Eom M.K."/>
            <person name="Lee J.-S."/>
        </authorList>
    </citation>
    <scope>NUCLEOTIDE SEQUENCE</scope>
    <source>
        <strain evidence="9">LIP-5</strain>
    </source>
</reference>
<dbReference type="GO" id="GO:0016020">
    <property type="term" value="C:membrane"/>
    <property type="evidence" value="ECO:0007669"/>
    <property type="project" value="UniProtKB-SubCell"/>
</dbReference>
<dbReference type="Pfam" id="PF01694">
    <property type="entry name" value="Rhomboid"/>
    <property type="match status" value="1"/>
</dbReference>
<name>A0AAE3LPR5_9BACT</name>
<comment type="caution">
    <text evidence="9">The sequence shown here is derived from an EMBL/GenBank/DDBJ whole genome shotgun (WGS) entry which is preliminary data.</text>
</comment>
<dbReference type="GO" id="GO:0004252">
    <property type="term" value="F:serine-type endopeptidase activity"/>
    <property type="evidence" value="ECO:0007669"/>
    <property type="project" value="InterPro"/>
</dbReference>
<feature type="transmembrane region" description="Helical" evidence="7">
    <location>
        <begin position="162"/>
        <end position="181"/>
    </location>
</feature>
<gene>
    <name evidence="9" type="ORF">OD355_04380</name>
</gene>
<comment type="similarity">
    <text evidence="2">Belongs to the peptidase S54 family.</text>
</comment>
<evidence type="ECO:0000256" key="3">
    <source>
        <dbReference type="ARBA" id="ARBA00022692"/>
    </source>
</evidence>
<keyword evidence="3 7" id="KW-0812">Transmembrane</keyword>
<feature type="transmembrane region" description="Helical" evidence="7">
    <location>
        <begin position="69"/>
        <end position="88"/>
    </location>
</feature>
<dbReference type="GO" id="GO:0006508">
    <property type="term" value="P:proteolysis"/>
    <property type="evidence" value="ECO:0007669"/>
    <property type="project" value="UniProtKB-KW"/>
</dbReference>
<keyword evidence="6 7" id="KW-0472">Membrane</keyword>
<feature type="transmembrane region" description="Helical" evidence="7">
    <location>
        <begin position="12"/>
        <end position="31"/>
    </location>
</feature>